<dbReference type="PANTHER" id="PTHR43861:SF1">
    <property type="entry name" value="TRANS-ACONITATE 2-METHYLTRANSFERASE"/>
    <property type="match status" value="1"/>
</dbReference>
<dbReference type="InterPro" id="IPR029063">
    <property type="entry name" value="SAM-dependent_MTases_sf"/>
</dbReference>
<accession>A0AAP2YVZ4</accession>
<evidence type="ECO:0000259" key="1">
    <source>
        <dbReference type="Pfam" id="PF08241"/>
    </source>
</evidence>
<dbReference type="SUPFAM" id="SSF53335">
    <property type="entry name" value="S-adenosyl-L-methionine-dependent methyltransferases"/>
    <property type="match status" value="1"/>
</dbReference>
<proteinExistence type="predicted"/>
<dbReference type="GO" id="GO:0008757">
    <property type="term" value="F:S-adenosylmethionine-dependent methyltransferase activity"/>
    <property type="evidence" value="ECO:0007669"/>
    <property type="project" value="InterPro"/>
</dbReference>
<organism evidence="2 3">
    <name type="scientific">Natronoglomus mannanivorans</name>
    <dbReference type="NCBI Taxonomy" id="2979990"/>
    <lineage>
        <taxon>Archaea</taxon>
        <taxon>Methanobacteriati</taxon>
        <taxon>Methanobacteriota</taxon>
        <taxon>Stenosarchaea group</taxon>
        <taxon>Halobacteria</taxon>
        <taxon>Halobacteriales</taxon>
        <taxon>Natrialbaceae</taxon>
        <taxon>Natronoglomus</taxon>
    </lineage>
</organism>
<gene>
    <name evidence="2" type="ORF">OB960_02890</name>
</gene>
<name>A0AAP2YVZ4_9EURY</name>
<keyword evidence="2" id="KW-0808">Transferase</keyword>
<dbReference type="RefSeq" id="WP_338002177.1">
    <property type="nucleotide sequence ID" value="NZ_JAOPKA010000001.1"/>
</dbReference>
<dbReference type="PANTHER" id="PTHR43861">
    <property type="entry name" value="TRANS-ACONITATE 2-METHYLTRANSFERASE-RELATED"/>
    <property type="match status" value="1"/>
</dbReference>
<dbReference type="CDD" id="cd02440">
    <property type="entry name" value="AdoMet_MTases"/>
    <property type="match status" value="1"/>
</dbReference>
<dbReference type="EMBL" id="JAOPKA010000001">
    <property type="protein sequence ID" value="MCU4740340.1"/>
    <property type="molecule type" value="Genomic_DNA"/>
</dbReference>
<comment type="caution">
    <text evidence="2">The sequence shown here is derived from an EMBL/GenBank/DDBJ whole genome shotgun (WGS) entry which is preliminary data.</text>
</comment>
<feature type="domain" description="Methyltransferase type 11" evidence="1">
    <location>
        <begin position="51"/>
        <end position="147"/>
    </location>
</feature>
<keyword evidence="2" id="KW-0489">Methyltransferase</keyword>
<evidence type="ECO:0000313" key="2">
    <source>
        <dbReference type="EMBL" id="MCU4740340.1"/>
    </source>
</evidence>
<sequence length="238" mass="26954">MTADDDPIAKAAYDELAETYATNVRTNAYNAELEFPATSSLIPDVAGKRILDAGCGTGVYTEWLVERGADVVGIDVSDEMLGHAREQVGDGDCTEFRRADLEEPLEFATVRSFDGIVSALALSYVEDWRQVFSEFARVLKPGGFLVFSTGHPIDEFPPENDEAENYFEVERLTKEWDVEVPYYRRPFSEMLNPLLENGFRLETIVEPQPTDAFAEQRPERYEKESRNPVFLCVRATMR</sequence>
<dbReference type="GO" id="GO:0032259">
    <property type="term" value="P:methylation"/>
    <property type="evidence" value="ECO:0007669"/>
    <property type="project" value="UniProtKB-KW"/>
</dbReference>
<reference evidence="2" key="1">
    <citation type="submission" date="2022-09" db="EMBL/GenBank/DDBJ databases">
        <title>Enrichment on poylsaccharides allowed isolation of novel metabolic and taxonomic groups of Haloarchaea.</title>
        <authorList>
            <person name="Sorokin D.Y."/>
            <person name="Elcheninov A.G."/>
            <person name="Khizhniak T.V."/>
            <person name="Kolganova T.V."/>
            <person name="Kublanov I.V."/>
        </authorList>
    </citation>
    <scope>NUCLEOTIDE SEQUENCE</scope>
    <source>
        <strain evidence="2">AArc-xg1-1</strain>
    </source>
</reference>
<dbReference type="Pfam" id="PF08241">
    <property type="entry name" value="Methyltransf_11"/>
    <property type="match status" value="1"/>
</dbReference>
<dbReference type="Proteomes" id="UP001321018">
    <property type="component" value="Unassembled WGS sequence"/>
</dbReference>
<dbReference type="AlphaFoldDB" id="A0AAP2YVZ4"/>
<protein>
    <submittedName>
        <fullName evidence="2">Class I SAM-dependent methyltransferase</fullName>
    </submittedName>
</protein>
<dbReference type="InterPro" id="IPR013216">
    <property type="entry name" value="Methyltransf_11"/>
</dbReference>
<evidence type="ECO:0000313" key="3">
    <source>
        <dbReference type="Proteomes" id="UP001321018"/>
    </source>
</evidence>
<dbReference type="Gene3D" id="3.40.50.150">
    <property type="entry name" value="Vaccinia Virus protein VP39"/>
    <property type="match status" value="1"/>
</dbReference>